<name>A0A1V9F546_9BACT</name>
<gene>
    <name evidence="1" type="ORF">A4H97_23345</name>
</gene>
<dbReference type="OrthoDB" id="711499at2"/>
<protein>
    <submittedName>
        <fullName evidence="1">Uncharacterized protein</fullName>
    </submittedName>
</protein>
<sequence>MPFVLKLSVTAPVAVLKTRLRSKELPCFCTIPNATKPFFKQWFIHAIDVTRIMTISYAEARQVMTNLRSFLGKAKSESITVEEFCAFTGVGKSYVRMHLVSRVMEGELQAISRNTASSHKL</sequence>
<organism evidence="1 2">
    <name type="scientific">Niastella yeongjuensis</name>
    <dbReference type="NCBI Taxonomy" id="354355"/>
    <lineage>
        <taxon>Bacteria</taxon>
        <taxon>Pseudomonadati</taxon>
        <taxon>Bacteroidota</taxon>
        <taxon>Chitinophagia</taxon>
        <taxon>Chitinophagales</taxon>
        <taxon>Chitinophagaceae</taxon>
        <taxon>Niastella</taxon>
    </lineage>
</organism>
<evidence type="ECO:0000313" key="1">
    <source>
        <dbReference type="EMBL" id="OQP53387.1"/>
    </source>
</evidence>
<comment type="caution">
    <text evidence="1">The sequence shown here is derived from an EMBL/GenBank/DDBJ whole genome shotgun (WGS) entry which is preliminary data.</text>
</comment>
<accession>A0A1V9F546</accession>
<proteinExistence type="predicted"/>
<evidence type="ECO:0000313" key="2">
    <source>
        <dbReference type="Proteomes" id="UP000192610"/>
    </source>
</evidence>
<dbReference type="EMBL" id="LVXG01000006">
    <property type="protein sequence ID" value="OQP53387.1"/>
    <property type="molecule type" value="Genomic_DNA"/>
</dbReference>
<keyword evidence="2" id="KW-1185">Reference proteome</keyword>
<dbReference type="RefSeq" id="WP_081197734.1">
    <property type="nucleotide sequence ID" value="NZ_FOCZ01000008.1"/>
</dbReference>
<reference evidence="2" key="1">
    <citation type="submission" date="2016-04" db="EMBL/GenBank/DDBJ databases">
        <authorList>
            <person name="Chen L."/>
            <person name="Zhuang W."/>
            <person name="Wang G."/>
        </authorList>
    </citation>
    <scope>NUCLEOTIDE SEQUENCE [LARGE SCALE GENOMIC DNA]</scope>
    <source>
        <strain evidence="2">17621</strain>
    </source>
</reference>
<dbReference type="Proteomes" id="UP000192610">
    <property type="component" value="Unassembled WGS sequence"/>
</dbReference>
<dbReference type="AlphaFoldDB" id="A0A1V9F546"/>